<keyword evidence="1" id="KW-0472">Membrane</keyword>
<evidence type="ECO:0008006" key="4">
    <source>
        <dbReference type="Google" id="ProtNLM"/>
    </source>
</evidence>
<feature type="transmembrane region" description="Helical" evidence="1">
    <location>
        <begin position="6"/>
        <end position="24"/>
    </location>
</feature>
<dbReference type="Proteomes" id="UP001432322">
    <property type="component" value="Unassembled WGS sequence"/>
</dbReference>
<name>A0AAV5W6V8_9BILA</name>
<organism evidence="2 3">
    <name type="scientific">Pristionchus fissidentatus</name>
    <dbReference type="NCBI Taxonomy" id="1538716"/>
    <lineage>
        <taxon>Eukaryota</taxon>
        <taxon>Metazoa</taxon>
        <taxon>Ecdysozoa</taxon>
        <taxon>Nematoda</taxon>
        <taxon>Chromadorea</taxon>
        <taxon>Rhabditida</taxon>
        <taxon>Rhabditina</taxon>
        <taxon>Diplogasteromorpha</taxon>
        <taxon>Diplogasteroidea</taxon>
        <taxon>Neodiplogasteridae</taxon>
        <taxon>Pristionchus</taxon>
    </lineage>
</organism>
<dbReference type="EMBL" id="BTSY01000004">
    <property type="protein sequence ID" value="GMT26115.1"/>
    <property type="molecule type" value="Genomic_DNA"/>
</dbReference>
<feature type="transmembrane region" description="Helical" evidence="1">
    <location>
        <begin position="223"/>
        <end position="243"/>
    </location>
</feature>
<keyword evidence="1" id="KW-1133">Transmembrane helix</keyword>
<evidence type="ECO:0000256" key="1">
    <source>
        <dbReference type="SAM" id="Phobius"/>
    </source>
</evidence>
<gene>
    <name evidence="2" type="ORF">PFISCL1PPCAC_17412</name>
</gene>
<reference evidence="2" key="1">
    <citation type="submission" date="2023-10" db="EMBL/GenBank/DDBJ databases">
        <title>Genome assembly of Pristionchus species.</title>
        <authorList>
            <person name="Yoshida K."/>
            <person name="Sommer R.J."/>
        </authorList>
    </citation>
    <scope>NUCLEOTIDE SEQUENCE</scope>
    <source>
        <strain evidence="2">RS5133</strain>
    </source>
</reference>
<protein>
    <recommendedName>
        <fullName evidence="4">Secreted protein</fullName>
    </recommendedName>
</protein>
<keyword evidence="1" id="KW-0812">Transmembrane</keyword>
<accession>A0AAV5W6V8</accession>
<keyword evidence="3" id="KW-1185">Reference proteome</keyword>
<feature type="transmembrane region" description="Helical" evidence="1">
    <location>
        <begin position="249"/>
        <end position="277"/>
    </location>
</feature>
<comment type="caution">
    <text evidence="2">The sequence shown here is derived from an EMBL/GenBank/DDBJ whole genome shotgun (WGS) entry which is preliminary data.</text>
</comment>
<evidence type="ECO:0000313" key="2">
    <source>
        <dbReference type="EMBL" id="GMT26115.1"/>
    </source>
</evidence>
<dbReference type="AlphaFoldDB" id="A0AAV5W6V8"/>
<sequence>MEGIHCPLLFSFLGAFLVTALGLARLRLGPLAHLPPASSCPSRPIGRCLVRAAGEPRSPLLLVDGATRGDLGSPLVALASSRSLSSFASLATARLLVHRALALELLLGGPEAVEVEQARHAVGEVFLCRSLPECSPRRLAGRLALARLQLLRHRFLDSIVEGPSTDGLLLGRLGRREGVLTARRQLELLGQLVQLGTPLRLHRLALAHVEEHRADRRVVELDALPLFLLLFTLVLSVVHYFLLLLLSHLLLIIFIVILSFLLLILKLLVLSLLPILVPVHLIAHRVQNCREDLVNDRGEDVVTNIDGEHLGKGADQLGHTLRRDVACSIQLIEEDGGEVELERVTERTIIRHNRLSECLPVLLRHALLPPETGEMQERRADQTTNQHQELVHSPPVDALPLLVERREEALNLQCALVLSLEDGQQTGDVVGQFFLVDHLVLHPHHVVQTLAQPHQILLAKR</sequence>
<proteinExistence type="predicted"/>
<evidence type="ECO:0000313" key="3">
    <source>
        <dbReference type="Proteomes" id="UP001432322"/>
    </source>
</evidence>